<sequence>MATPPASALALRKDHDSVENEKDFAKLKDDFAEEPNTDSVAKVEDENDPFAKLKSSGVASLADREI</sequence>
<dbReference type="AlphaFoldDB" id="A0A392VND3"/>
<dbReference type="Proteomes" id="UP000265520">
    <property type="component" value="Unassembled WGS sequence"/>
</dbReference>
<evidence type="ECO:0000313" key="2">
    <source>
        <dbReference type="EMBL" id="MCI89856.1"/>
    </source>
</evidence>
<evidence type="ECO:0000313" key="3">
    <source>
        <dbReference type="Proteomes" id="UP000265520"/>
    </source>
</evidence>
<name>A0A392VND3_9FABA</name>
<evidence type="ECO:0000256" key="1">
    <source>
        <dbReference type="SAM" id="MobiDB-lite"/>
    </source>
</evidence>
<feature type="region of interest" description="Disordered" evidence="1">
    <location>
        <begin position="1"/>
        <end position="21"/>
    </location>
</feature>
<dbReference type="EMBL" id="LXQA011229175">
    <property type="protein sequence ID" value="MCI89856.1"/>
    <property type="molecule type" value="Genomic_DNA"/>
</dbReference>
<feature type="non-terminal residue" evidence="2">
    <location>
        <position position="66"/>
    </location>
</feature>
<feature type="compositionally biased region" description="Basic and acidic residues" evidence="1">
    <location>
        <begin position="11"/>
        <end position="21"/>
    </location>
</feature>
<organism evidence="2 3">
    <name type="scientific">Trifolium medium</name>
    <dbReference type="NCBI Taxonomy" id="97028"/>
    <lineage>
        <taxon>Eukaryota</taxon>
        <taxon>Viridiplantae</taxon>
        <taxon>Streptophyta</taxon>
        <taxon>Embryophyta</taxon>
        <taxon>Tracheophyta</taxon>
        <taxon>Spermatophyta</taxon>
        <taxon>Magnoliopsida</taxon>
        <taxon>eudicotyledons</taxon>
        <taxon>Gunneridae</taxon>
        <taxon>Pentapetalae</taxon>
        <taxon>rosids</taxon>
        <taxon>fabids</taxon>
        <taxon>Fabales</taxon>
        <taxon>Fabaceae</taxon>
        <taxon>Papilionoideae</taxon>
        <taxon>50 kb inversion clade</taxon>
        <taxon>NPAAA clade</taxon>
        <taxon>Hologalegina</taxon>
        <taxon>IRL clade</taxon>
        <taxon>Trifolieae</taxon>
        <taxon>Trifolium</taxon>
    </lineage>
</organism>
<protein>
    <submittedName>
        <fullName evidence="2">Uncharacterized protein</fullName>
    </submittedName>
</protein>
<comment type="caution">
    <text evidence="2">The sequence shown here is derived from an EMBL/GenBank/DDBJ whole genome shotgun (WGS) entry which is preliminary data.</text>
</comment>
<keyword evidence="3" id="KW-1185">Reference proteome</keyword>
<accession>A0A392VND3</accession>
<reference evidence="2 3" key="1">
    <citation type="journal article" date="2018" name="Front. Plant Sci.">
        <title>Red Clover (Trifolium pratense) and Zigzag Clover (T. medium) - A Picture of Genomic Similarities and Differences.</title>
        <authorList>
            <person name="Dluhosova J."/>
            <person name="Istvanek J."/>
            <person name="Nedelnik J."/>
            <person name="Repkova J."/>
        </authorList>
    </citation>
    <scope>NUCLEOTIDE SEQUENCE [LARGE SCALE GENOMIC DNA]</scope>
    <source>
        <strain evidence="3">cv. 10/8</strain>
        <tissue evidence="2">Leaf</tissue>
    </source>
</reference>
<proteinExistence type="predicted"/>